<protein>
    <submittedName>
        <fullName evidence="1">WbqC-like protein family protein</fullName>
    </submittedName>
</protein>
<dbReference type="Pfam" id="PF08889">
    <property type="entry name" value="WbqC"/>
    <property type="match status" value="1"/>
</dbReference>
<dbReference type="KEGG" id="lcre:Pla8534_02910"/>
<dbReference type="EMBL" id="CP036433">
    <property type="protein sequence ID" value="QDU92543.1"/>
    <property type="molecule type" value="Genomic_DNA"/>
</dbReference>
<dbReference type="RefSeq" id="WP_145048582.1">
    <property type="nucleotide sequence ID" value="NZ_CP036433.1"/>
</dbReference>
<keyword evidence="2" id="KW-1185">Reference proteome</keyword>
<organism evidence="1 2">
    <name type="scientific">Lignipirellula cremea</name>
    <dbReference type="NCBI Taxonomy" id="2528010"/>
    <lineage>
        <taxon>Bacteria</taxon>
        <taxon>Pseudomonadati</taxon>
        <taxon>Planctomycetota</taxon>
        <taxon>Planctomycetia</taxon>
        <taxon>Pirellulales</taxon>
        <taxon>Pirellulaceae</taxon>
        <taxon>Lignipirellula</taxon>
    </lineage>
</organism>
<dbReference type="Proteomes" id="UP000317648">
    <property type="component" value="Chromosome"/>
</dbReference>
<sequence length="241" mass="27743">MKLGIMQPYFFPYLGYFDLIDRVDRWVVFDTAQYIRHGWVNRNRILHPRSGWQYLVVPLQKHSRNTPIDQIVVKEDAWRERILGQLNHYRKRAPYFRQTMDLVEECLALRDPHLAALNVHALQCVCRRLGIAFEPMIFSQMELPLAEVKGPGDWALRISEALGASEYLNPPGGQDLFDASRFKAAGIRLVIQSFSPIAYECPGYTLEPGLSVLNALMWLSPEDLMARIRSQRANQDSADTP</sequence>
<accession>A0A518DL29</accession>
<evidence type="ECO:0000313" key="1">
    <source>
        <dbReference type="EMBL" id="QDU92543.1"/>
    </source>
</evidence>
<evidence type="ECO:0000313" key="2">
    <source>
        <dbReference type="Proteomes" id="UP000317648"/>
    </source>
</evidence>
<name>A0A518DL29_9BACT</name>
<gene>
    <name evidence="1" type="ORF">Pla8534_02910</name>
</gene>
<reference evidence="1 2" key="1">
    <citation type="submission" date="2019-02" db="EMBL/GenBank/DDBJ databases">
        <title>Deep-cultivation of Planctomycetes and their phenomic and genomic characterization uncovers novel biology.</title>
        <authorList>
            <person name="Wiegand S."/>
            <person name="Jogler M."/>
            <person name="Boedeker C."/>
            <person name="Pinto D."/>
            <person name="Vollmers J."/>
            <person name="Rivas-Marin E."/>
            <person name="Kohn T."/>
            <person name="Peeters S.H."/>
            <person name="Heuer A."/>
            <person name="Rast P."/>
            <person name="Oberbeckmann S."/>
            <person name="Bunk B."/>
            <person name="Jeske O."/>
            <person name="Meyerdierks A."/>
            <person name="Storesund J.E."/>
            <person name="Kallscheuer N."/>
            <person name="Luecker S."/>
            <person name="Lage O.M."/>
            <person name="Pohl T."/>
            <person name="Merkel B.J."/>
            <person name="Hornburger P."/>
            <person name="Mueller R.-W."/>
            <person name="Bruemmer F."/>
            <person name="Labrenz M."/>
            <person name="Spormann A.M."/>
            <person name="Op den Camp H."/>
            <person name="Overmann J."/>
            <person name="Amann R."/>
            <person name="Jetten M.S.M."/>
            <person name="Mascher T."/>
            <person name="Medema M.H."/>
            <person name="Devos D.P."/>
            <person name="Kaster A.-K."/>
            <person name="Ovreas L."/>
            <person name="Rohde M."/>
            <person name="Galperin M.Y."/>
            <person name="Jogler C."/>
        </authorList>
    </citation>
    <scope>NUCLEOTIDE SEQUENCE [LARGE SCALE GENOMIC DNA]</scope>
    <source>
        <strain evidence="1 2">Pla85_3_4</strain>
    </source>
</reference>
<dbReference type="OrthoDB" id="3611744at2"/>
<dbReference type="AlphaFoldDB" id="A0A518DL29"/>
<dbReference type="InterPro" id="IPR014985">
    <property type="entry name" value="WbqC"/>
</dbReference>
<proteinExistence type="predicted"/>